<dbReference type="EMBL" id="JAUUTY010000003">
    <property type="protein sequence ID" value="KAK1662421.1"/>
    <property type="molecule type" value="Genomic_DNA"/>
</dbReference>
<protein>
    <submittedName>
        <fullName evidence="2">Uncharacterized protein</fullName>
    </submittedName>
</protein>
<feature type="compositionally biased region" description="Basic and acidic residues" evidence="1">
    <location>
        <begin position="30"/>
        <end position="42"/>
    </location>
</feature>
<evidence type="ECO:0000313" key="2">
    <source>
        <dbReference type="EMBL" id="KAK1662421.1"/>
    </source>
</evidence>
<proteinExistence type="predicted"/>
<comment type="caution">
    <text evidence="2">The sequence shown here is derived from an EMBL/GenBank/DDBJ whole genome shotgun (WGS) entry which is preliminary data.</text>
</comment>
<dbReference type="Pfam" id="PF15697">
    <property type="entry name" value="DUF4666"/>
    <property type="match status" value="1"/>
</dbReference>
<evidence type="ECO:0000256" key="1">
    <source>
        <dbReference type="SAM" id="MobiDB-lite"/>
    </source>
</evidence>
<reference evidence="2" key="1">
    <citation type="submission" date="2023-07" db="EMBL/GenBank/DDBJ databases">
        <title>A chromosome-level genome assembly of Lolium multiflorum.</title>
        <authorList>
            <person name="Chen Y."/>
            <person name="Copetti D."/>
            <person name="Kolliker R."/>
            <person name="Studer B."/>
        </authorList>
    </citation>
    <scope>NUCLEOTIDE SEQUENCE</scope>
    <source>
        <strain evidence="2">02402/16</strain>
        <tissue evidence="2">Leaf</tissue>
    </source>
</reference>
<sequence length="130" mass="14296">MAGLQRSSMTFRRSGSSGLVWDERLMSEDHSQMEPELKELKHSRSVGSVGLQRRRDGGVERGSQAYSARRVTPTLDPPSPKVPGCIFCGIFRKAGSSGPSKTRRFLSLSFDLPSRLLSSFLALIVVSILN</sequence>
<keyword evidence="3" id="KW-1185">Reference proteome</keyword>
<evidence type="ECO:0000313" key="3">
    <source>
        <dbReference type="Proteomes" id="UP001231189"/>
    </source>
</evidence>
<gene>
    <name evidence="2" type="ORF">QYE76_050580</name>
</gene>
<feature type="region of interest" description="Disordered" evidence="1">
    <location>
        <begin position="30"/>
        <end position="77"/>
    </location>
</feature>
<accession>A0AAD8SRW0</accession>
<dbReference type="AlphaFoldDB" id="A0AAD8SRW0"/>
<name>A0AAD8SRW0_LOLMU</name>
<dbReference type="PANTHER" id="PTHR33730">
    <property type="entry name" value="OS05G0542732 PROTEIN-RELATED"/>
    <property type="match status" value="1"/>
</dbReference>
<dbReference type="Proteomes" id="UP001231189">
    <property type="component" value="Unassembled WGS sequence"/>
</dbReference>
<dbReference type="PANTHER" id="PTHR33730:SF16">
    <property type="entry name" value="OS01G0174100 PROTEIN"/>
    <property type="match status" value="1"/>
</dbReference>
<dbReference type="InterPro" id="IPR031421">
    <property type="entry name" value="DUF4666"/>
</dbReference>
<organism evidence="2 3">
    <name type="scientific">Lolium multiflorum</name>
    <name type="common">Italian ryegrass</name>
    <name type="synonym">Lolium perenne subsp. multiflorum</name>
    <dbReference type="NCBI Taxonomy" id="4521"/>
    <lineage>
        <taxon>Eukaryota</taxon>
        <taxon>Viridiplantae</taxon>
        <taxon>Streptophyta</taxon>
        <taxon>Embryophyta</taxon>
        <taxon>Tracheophyta</taxon>
        <taxon>Spermatophyta</taxon>
        <taxon>Magnoliopsida</taxon>
        <taxon>Liliopsida</taxon>
        <taxon>Poales</taxon>
        <taxon>Poaceae</taxon>
        <taxon>BOP clade</taxon>
        <taxon>Pooideae</taxon>
        <taxon>Poodae</taxon>
        <taxon>Poeae</taxon>
        <taxon>Poeae Chloroplast Group 2 (Poeae type)</taxon>
        <taxon>Loliodinae</taxon>
        <taxon>Loliinae</taxon>
        <taxon>Lolium</taxon>
    </lineage>
</organism>